<reference evidence="1 2" key="1">
    <citation type="submission" date="2017-11" db="EMBL/GenBank/DDBJ databases">
        <authorList>
            <person name="Duchaud E."/>
        </authorList>
    </citation>
    <scope>NUCLEOTIDE SEQUENCE [LARGE SCALE GENOMIC DNA]</scope>
    <source>
        <strain evidence="1 2">TNO010</strain>
    </source>
</reference>
<evidence type="ECO:0000313" key="1">
    <source>
        <dbReference type="EMBL" id="SOU88901.1"/>
    </source>
</evidence>
<accession>A0A2I2M8N4</accession>
<proteinExistence type="predicted"/>
<dbReference type="Pfam" id="PF12771">
    <property type="entry name" value="SusD-like_2"/>
    <property type="match status" value="1"/>
</dbReference>
<dbReference type="InterPro" id="IPR041662">
    <property type="entry name" value="SusD-like_2"/>
</dbReference>
<protein>
    <submittedName>
        <fullName evidence="1">SusD/RagB family lipoprotein</fullName>
    </submittedName>
</protein>
<organism evidence="1 2">
    <name type="scientific">Tenacibaculum finnmarkense genomovar ulcerans</name>
    <dbReference type="NCBI Taxonomy" id="2781388"/>
    <lineage>
        <taxon>Bacteria</taxon>
        <taxon>Pseudomonadati</taxon>
        <taxon>Bacteroidota</taxon>
        <taxon>Flavobacteriia</taxon>
        <taxon>Flavobacteriales</taxon>
        <taxon>Flavobacteriaceae</taxon>
        <taxon>Tenacibaculum</taxon>
        <taxon>Tenacibaculum finnmarkense</taxon>
    </lineage>
</organism>
<keyword evidence="1" id="KW-0449">Lipoprotein</keyword>
<dbReference type="InterPro" id="IPR011990">
    <property type="entry name" value="TPR-like_helical_dom_sf"/>
</dbReference>
<dbReference type="RefSeq" id="WP_172505392.1">
    <property type="nucleotide sequence ID" value="NZ_OENE01000015.1"/>
</dbReference>
<name>A0A2I2M8N4_9FLAO</name>
<sequence>MKLFRNILLGTAVLSLGACSDYLDVNTDLNNPTQVTKGIQLPAALLDSYSGKVVNGNIYGNVLMGSWSGNILNFTGAYDPWTKLDIKTGDVSWLWNSMYLGVSELDNIIQTSTPGVDDYYKAIALINKSFYMQTIVDLWGNVPYSEAFKGGKNLSPAYDDQKEIYRALVANLNQAISLINNADPVLSNIPSTAEETDKETGVVITPSISQDIVYQGDMTKWVKLANTVKLRLLVRQSDLTDAETVAYINKEKASLTQNGGLIGAGETVTINPGFNNSNEDKNSPFYNRFHDSEGKTNSWYAQSAAAEHAINFLNGNLTGVADPRLKTLYNSFKNDAGDDEYAGIKQGALKAESPKKVSSIGAIPFKGGAEANGILISSAQSLFLQSEAAFKGLISGDAKALFESGVRESLSHHGITSDEIEAYMSQISTINKLGWDASTNKIEAIMTQKWIALNSVNAIESFIEYSRTGFPVTPMPLRATSNKKPNRFPYPDSEYSGNTANVTDQGVSQNDIFTKTIFWDTTK</sequence>
<dbReference type="Proteomes" id="UP000490060">
    <property type="component" value="Unassembled WGS sequence"/>
</dbReference>
<gene>
    <name evidence="1" type="ORF">TNO010_220347</name>
</gene>
<dbReference type="AlphaFoldDB" id="A0A2I2M8N4"/>
<dbReference type="PROSITE" id="PS51257">
    <property type="entry name" value="PROKAR_LIPOPROTEIN"/>
    <property type="match status" value="1"/>
</dbReference>
<dbReference type="EMBL" id="OENE01000015">
    <property type="protein sequence ID" value="SOU88901.1"/>
    <property type="molecule type" value="Genomic_DNA"/>
</dbReference>
<evidence type="ECO:0000313" key="2">
    <source>
        <dbReference type="Proteomes" id="UP000490060"/>
    </source>
</evidence>
<dbReference type="SUPFAM" id="SSF48452">
    <property type="entry name" value="TPR-like"/>
    <property type="match status" value="1"/>
</dbReference>
<dbReference type="Gene3D" id="1.25.40.390">
    <property type="match status" value="1"/>
</dbReference>